<dbReference type="EC" id="3.1.11.6" evidence="5"/>
<comment type="function">
    <text evidence="5">Bidirectionally degrades single-stranded DNA into large acid-insoluble oligonucleotides, which are then degraded further into small acid-soluble oligonucleotides.</text>
</comment>
<dbReference type="GO" id="GO:0003676">
    <property type="term" value="F:nucleic acid binding"/>
    <property type="evidence" value="ECO:0007669"/>
    <property type="project" value="InterPro"/>
</dbReference>
<keyword evidence="10" id="KW-1185">Reference proteome</keyword>
<reference evidence="9 10" key="1">
    <citation type="journal article" date="2018" name="Sci. Adv.">
        <title>Multi-heme cytochromes provide a pathway for survival in energy-limited environments.</title>
        <authorList>
            <person name="Deng X."/>
            <person name="Dohmae N."/>
            <person name="Nealson K.H."/>
            <person name="Hashimoto K."/>
            <person name="Okamoto A."/>
        </authorList>
    </citation>
    <scope>NUCLEOTIDE SEQUENCE [LARGE SCALE GENOMIC DNA]</scope>
    <source>
        <strain evidence="9 10">IS5</strain>
    </source>
</reference>
<dbReference type="Pfam" id="PF02601">
    <property type="entry name" value="Exonuc_VII_L"/>
    <property type="match status" value="1"/>
</dbReference>
<dbReference type="GO" id="GO:0008855">
    <property type="term" value="F:exodeoxyribonuclease VII activity"/>
    <property type="evidence" value="ECO:0007669"/>
    <property type="project" value="UniProtKB-UniRule"/>
</dbReference>
<gene>
    <name evidence="5 9" type="primary">xseA</name>
    <name evidence="9" type="ORF">DFE_0547</name>
</gene>
<accession>A0A2Z6AVM9</accession>
<proteinExistence type="inferred from homology"/>
<dbReference type="KEGG" id="dfl:DFE_0547"/>
<keyword evidence="4 5" id="KW-0269">Exonuclease</keyword>
<dbReference type="PANTHER" id="PTHR30008">
    <property type="entry name" value="EXODEOXYRIBONUCLEASE 7 LARGE SUBUNIT"/>
    <property type="match status" value="1"/>
</dbReference>
<keyword evidence="2 5" id="KW-0540">Nuclease</keyword>
<sequence length="462" mass="50632">MPHIFEVTELTGAVKDVLESQFPFIWVRGQVSGVTRPPSGHLYFTLKDDRAQLSVVWFRNSRREIEAGGVDPATGEVLEHGFVPDVDDGMQVLVAGRLNVYEPRGTYQLVAEFVQEEGVGQLYLQFEAMKAKLQAKGYFAEDRKMRLPTAPKRVAVITAPTGAAIQDFLRIADGRGAGCEIRIHPSLVQGDRAPAQIAAALDDVCEQGWADVAVLIRGGGSIEDLWAFNTEPVADAIHRATLPVLSGVGHEVDVTIADYVADARAATPSHAAQMLWPERRELMQRLDGLELALLRAGQGLVSGRERALRAEERALAWLSPVRQVDRWRERFDVAARDLTRAWNAFYEGRATALDEAGRGLLAAYGPQTMEREVAGLDGLAGRLAMAMEGRLRGIDRDLAVASATLMALDPEKPLERGYGLVRSARTGRYLRSVDEVAPGDALEIRVRDGHLGADVTRINKDD</sequence>
<comment type="subcellular location">
    <subcellularLocation>
        <location evidence="5 6">Cytoplasm</location>
    </subcellularLocation>
</comment>
<keyword evidence="3 5" id="KW-0378">Hydrolase</keyword>
<evidence type="ECO:0000256" key="1">
    <source>
        <dbReference type="ARBA" id="ARBA00022490"/>
    </source>
</evidence>
<evidence type="ECO:0000256" key="3">
    <source>
        <dbReference type="ARBA" id="ARBA00022801"/>
    </source>
</evidence>
<dbReference type="GO" id="GO:0009318">
    <property type="term" value="C:exodeoxyribonuclease VII complex"/>
    <property type="evidence" value="ECO:0007669"/>
    <property type="project" value="UniProtKB-UniRule"/>
</dbReference>
<organism evidence="9 10">
    <name type="scientific">Desulfovibrio ferrophilus</name>
    <dbReference type="NCBI Taxonomy" id="241368"/>
    <lineage>
        <taxon>Bacteria</taxon>
        <taxon>Pseudomonadati</taxon>
        <taxon>Thermodesulfobacteriota</taxon>
        <taxon>Desulfovibrionia</taxon>
        <taxon>Desulfovibrionales</taxon>
        <taxon>Desulfovibrionaceae</taxon>
        <taxon>Desulfovibrio</taxon>
    </lineage>
</organism>
<keyword evidence="1 5" id="KW-0963">Cytoplasm</keyword>
<comment type="similarity">
    <text evidence="5 6">Belongs to the XseA family.</text>
</comment>
<dbReference type="RefSeq" id="WP_126376385.1">
    <property type="nucleotide sequence ID" value="NZ_AP017378.1"/>
</dbReference>
<dbReference type="NCBIfam" id="TIGR00237">
    <property type="entry name" value="xseA"/>
    <property type="match status" value="1"/>
</dbReference>
<name>A0A2Z6AVM9_9BACT</name>
<dbReference type="AlphaFoldDB" id="A0A2Z6AVM9"/>
<evidence type="ECO:0000256" key="6">
    <source>
        <dbReference type="RuleBase" id="RU004355"/>
    </source>
</evidence>
<dbReference type="InterPro" id="IPR003753">
    <property type="entry name" value="Exonuc_VII_L"/>
</dbReference>
<dbReference type="InterPro" id="IPR025824">
    <property type="entry name" value="OB-fold_nuc-bd_dom"/>
</dbReference>
<dbReference type="PANTHER" id="PTHR30008:SF0">
    <property type="entry name" value="EXODEOXYRIBONUCLEASE 7 LARGE SUBUNIT"/>
    <property type="match status" value="1"/>
</dbReference>
<feature type="domain" description="OB-fold nucleic acid binding" evidence="8">
    <location>
        <begin position="5"/>
        <end position="113"/>
    </location>
</feature>
<comment type="subunit">
    <text evidence="5">Heterooligomer composed of large and small subunits.</text>
</comment>
<dbReference type="OrthoDB" id="9802795at2"/>
<feature type="domain" description="Exonuclease VII large subunit C-terminal" evidence="7">
    <location>
        <begin position="138"/>
        <end position="453"/>
    </location>
</feature>
<dbReference type="CDD" id="cd04489">
    <property type="entry name" value="ExoVII_LU_OBF"/>
    <property type="match status" value="1"/>
</dbReference>
<evidence type="ECO:0000256" key="5">
    <source>
        <dbReference type="HAMAP-Rule" id="MF_00378"/>
    </source>
</evidence>
<dbReference type="HAMAP" id="MF_00378">
    <property type="entry name" value="Exonuc_7_L"/>
    <property type="match status" value="1"/>
</dbReference>
<dbReference type="Proteomes" id="UP000269883">
    <property type="component" value="Chromosome"/>
</dbReference>
<evidence type="ECO:0000313" key="10">
    <source>
        <dbReference type="Proteomes" id="UP000269883"/>
    </source>
</evidence>
<evidence type="ECO:0000313" key="9">
    <source>
        <dbReference type="EMBL" id="BBD07273.1"/>
    </source>
</evidence>
<evidence type="ECO:0000259" key="8">
    <source>
        <dbReference type="Pfam" id="PF13742"/>
    </source>
</evidence>
<dbReference type="GO" id="GO:0006308">
    <property type="term" value="P:DNA catabolic process"/>
    <property type="evidence" value="ECO:0007669"/>
    <property type="project" value="UniProtKB-UniRule"/>
</dbReference>
<evidence type="ECO:0000259" key="7">
    <source>
        <dbReference type="Pfam" id="PF02601"/>
    </source>
</evidence>
<dbReference type="GO" id="GO:0005737">
    <property type="term" value="C:cytoplasm"/>
    <property type="evidence" value="ECO:0007669"/>
    <property type="project" value="UniProtKB-SubCell"/>
</dbReference>
<evidence type="ECO:0000256" key="4">
    <source>
        <dbReference type="ARBA" id="ARBA00022839"/>
    </source>
</evidence>
<dbReference type="Pfam" id="PF13742">
    <property type="entry name" value="tRNA_anti_2"/>
    <property type="match status" value="1"/>
</dbReference>
<comment type="catalytic activity">
    <reaction evidence="5 6">
        <text>Exonucleolytic cleavage in either 5'- to 3'- or 3'- to 5'-direction to yield nucleoside 5'-phosphates.</text>
        <dbReference type="EC" id="3.1.11.6"/>
    </reaction>
</comment>
<evidence type="ECO:0000256" key="2">
    <source>
        <dbReference type="ARBA" id="ARBA00022722"/>
    </source>
</evidence>
<dbReference type="EMBL" id="AP017378">
    <property type="protein sequence ID" value="BBD07273.1"/>
    <property type="molecule type" value="Genomic_DNA"/>
</dbReference>
<dbReference type="InterPro" id="IPR020579">
    <property type="entry name" value="Exonuc_VII_lsu_C"/>
</dbReference>
<protein>
    <recommendedName>
        <fullName evidence="5">Exodeoxyribonuclease 7 large subunit</fullName>
        <ecNumber evidence="5">3.1.11.6</ecNumber>
    </recommendedName>
    <alternativeName>
        <fullName evidence="5">Exodeoxyribonuclease VII large subunit</fullName>
        <shortName evidence="5">Exonuclease VII large subunit</shortName>
    </alternativeName>
</protein>